<reference evidence="2" key="1">
    <citation type="submission" date="2021-01" db="EMBL/GenBank/DDBJ databases">
        <title>Whole genome shotgun sequence of Actinoplanes capillaceus NBRC 16408.</title>
        <authorList>
            <person name="Komaki H."/>
            <person name="Tamura T."/>
        </authorList>
    </citation>
    <scope>NUCLEOTIDE SEQUENCE [LARGE SCALE GENOMIC DNA]</scope>
    <source>
        <strain evidence="2">NBRC 16408</strain>
    </source>
</reference>
<keyword evidence="1" id="KW-0472">Membrane</keyword>
<dbReference type="RefSeq" id="WP_204301237.1">
    <property type="nucleotide sequence ID" value="NZ_BAAAGQ010000062.1"/>
</dbReference>
<dbReference type="EMBL" id="BOMF01000175">
    <property type="protein sequence ID" value="GID51271.1"/>
    <property type="molecule type" value="Genomic_DNA"/>
</dbReference>
<proteinExistence type="predicted"/>
<keyword evidence="1" id="KW-1133">Transmembrane helix</keyword>
<organism evidence="2">
    <name type="scientific">Actinoplanes campanulatus</name>
    <dbReference type="NCBI Taxonomy" id="113559"/>
    <lineage>
        <taxon>Bacteria</taxon>
        <taxon>Bacillati</taxon>
        <taxon>Actinomycetota</taxon>
        <taxon>Actinomycetes</taxon>
        <taxon>Micromonosporales</taxon>
        <taxon>Micromonosporaceae</taxon>
        <taxon>Actinoplanes</taxon>
    </lineage>
</organism>
<protein>
    <submittedName>
        <fullName evidence="2">Uncharacterized protein</fullName>
    </submittedName>
</protein>
<keyword evidence="1" id="KW-0812">Transmembrane</keyword>
<evidence type="ECO:0000313" key="2">
    <source>
        <dbReference type="EMBL" id="GID51271.1"/>
    </source>
</evidence>
<accession>A0ABQ3WYA3</accession>
<feature type="transmembrane region" description="Helical" evidence="1">
    <location>
        <begin position="9"/>
        <end position="29"/>
    </location>
</feature>
<feature type="transmembrane region" description="Helical" evidence="1">
    <location>
        <begin position="35"/>
        <end position="57"/>
    </location>
</feature>
<name>A0ABQ3WYA3_9ACTN</name>
<evidence type="ECO:0000256" key="1">
    <source>
        <dbReference type="SAM" id="Phobius"/>
    </source>
</evidence>
<comment type="caution">
    <text evidence="2">The sequence shown here is derived from an EMBL/GenBank/DDBJ whole genome shotgun (WGS) entry which is preliminary data.</text>
</comment>
<feature type="transmembrane region" description="Helical" evidence="1">
    <location>
        <begin position="69"/>
        <end position="91"/>
    </location>
</feature>
<sequence>MSSVRRKALVAHAVVVGVLTVGFVTYPVTPGDVDLGIAVFAMPLLALGLPWSLFYLYDPYLFDDLGRAAHYLIMSAPAVVNVLLHAGVVALRSDRDRTGSPVGG</sequence>
<gene>
    <name evidence="2" type="ORF">Aca07nite_85460</name>
</gene>